<dbReference type="AlphaFoldDB" id="A0A9X2F6W0"/>
<proteinExistence type="predicted"/>
<organism evidence="1 2">
    <name type="scientific">Aeoliella straminimaris</name>
    <dbReference type="NCBI Taxonomy" id="2954799"/>
    <lineage>
        <taxon>Bacteria</taxon>
        <taxon>Pseudomonadati</taxon>
        <taxon>Planctomycetota</taxon>
        <taxon>Planctomycetia</taxon>
        <taxon>Pirellulales</taxon>
        <taxon>Lacipirellulaceae</taxon>
        <taxon>Aeoliella</taxon>
    </lineage>
</organism>
<dbReference type="InterPro" id="IPR007438">
    <property type="entry name" value="DUF488"/>
</dbReference>
<keyword evidence="2" id="KW-1185">Reference proteome</keyword>
<evidence type="ECO:0000313" key="1">
    <source>
        <dbReference type="EMBL" id="MCO6043335.1"/>
    </source>
</evidence>
<reference evidence="1" key="1">
    <citation type="submission" date="2022-06" db="EMBL/GenBank/DDBJ databases">
        <title>Aeoliella straminimaris, a novel planctomycete from sediments.</title>
        <authorList>
            <person name="Vitorino I.R."/>
            <person name="Lage O.M."/>
        </authorList>
    </citation>
    <scope>NUCLEOTIDE SEQUENCE</scope>
    <source>
        <strain evidence="1">ICT_H6.2</strain>
    </source>
</reference>
<dbReference type="Proteomes" id="UP001155241">
    <property type="component" value="Unassembled WGS sequence"/>
</dbReference>
<protein>
    <submittedName>
        <fullName evidence="1">DUF488 domain-containing protein</fullName>
    </submittedName>
</protein>
<comment type="caution">
    <text evidence="1">The sequence shown here is derived from an EMBL/GenBank/DDBJ whole genome shotgun (WGS) entry which is preliminary data.</text>
</comment>
<gene>
    <name evidence="1" type="ORF">NG895_05395</name>
</gene>
<evidence type="ECO:0000313" key="2">
    <source>
        <dbReference type="Proteomes" id="UP001155241"/>
    </source>
</evidence>
<dbReference type="PANTHER" id="PTHR39337">
    <property type="entry name" value="BLR5642 PROTEIN"/>
    <property type="match status" value="1"/>
</dbReference>
<sequence length="154" mass="18000">MSDRQTQREPITIYTIGFTGHSAEEFFTKLQNAGVKTLVDVRLNNVSQLAGFAKRRDLEYFLCTICDIDYIHEKILAPTKDILDDYKKKRITWEQYELRFNKLLAERRPDVELSPSELNGGCLLCSEHEHIHCHRRLVTDFLQSKWGDVEVVNL</sequence>
<dbReference type="EMBL" id="JAMXLR010000023">
    <property type="protein sequence ID" value="MCO6043335.1"/>
    <property type="molecule type" value="Genomic_DNA"/>
</dbReference>
<dbReference type="RefSeq" id="WP_252851441.1">
    <property type="nucleotide sequence ID" value="NZ_JAMXLR010000023.1"/>
</dbReference>
<accession>A0A9X2F6W0</accession>
<dbReference type="Pfam" id="PF04343">
    <property type="entry name" value="DUF488"/>
    <property type="match status" value="1"/>
</dbReference>
<name>A0A9X2F6W0_9BACT</name>
<dbReference type="PANTHER" id="PTHR39337:SF1">
    <property type="entry name" value="BLR5642 PROTEIN"/>
    <property type="match status" value="1"/>
</dbReference>